<sequence>MQFIEVDLPDISATKKTMQAQYICASPIEGALPTQHVGFDLNEIMTKKRSLVDELAANAGLKVDGSVPTLVICEAVLFYLAPPAAVSLIGELFDLPKSRYCITDNLSKLGVAPGPPVPSAKEKCSTWLQGAGKELVEHDSIWGGAIHFVKAQ</sequence>
<dbReference type="AlphaFoldDB" id="A0A7S2FPF2"/>
<keyword evidence="1" id="KW-0489">Methyltransferase</keyword>
<accession>A0A7S2FPF2</accession>
<protein>
    <recommendedName>
        <fullName evidence="4">[Phosphatase 2A protein]-leucine-carboxy methyltransferase 1</fullName>
    </recommendedName>
</protein>
<gene>
    <name evidence="3" type="ORF">FPAR1323_LOCUS6521</name>
</gene>
<evidence type="ECO:0000256" key="2">
    <source>
        <dbReference type="ARBA" id="ARBA00022679"/>
    </source>
</evidence>
<dbReference type="EMBL" id="HBGT01012010">
    <property type="protein sequence ID" value="CAD9407344.1"/>
    <property type="molecule type" value="Transcribed_RNA"/>
</dbReference>
<dbReference type="GO" id="GO:0008168">
    <property type="term" value="F:methyltransferase activity"/>
    <property type="evidence" value="ECO:0007669"/>
    <property type="project" value="UniProtKB-KW"/>
</dbReference>
<dbReference type="SUPFAM" id="SSF53335">
    <property type="entry name" value="S-adenosyl-L-methionine-dependent methyltransferases"/>
    <property type="match status" value="1"/>
</dbReference>
<dbReference type="Gene3D" id="3.40.50.150">
    <property type="entry name" value="Vaccinia Virus protein VP39"/>
    <property type="match status" value="1"/>
</dbReference>
<reference evidence="3" key="1">
    <citation type="submission" date="2021-01" db="EMBL/GenBank/DDBJ databases">
        <authorList>
            <person name="Corre E."/>
            <person name="Pelletier E."/>
            <person name="Niang G."/>
            <person name="Scheremetjew M."/>
            <person name="Finn R."/>
            <person name="Kale V."/>
            <person name="Holt S."/>
            <person name="Cochrane G."/>
            <person name="Meng A."/>
            <person name="Brown T."/>
            <person name="Cohen L."/>
        </authorList>
    </citation>
    <scope>NUCLEOTIDE SEQUENCE</scope>
    <source>
        <strain evidence="3">RCC1693</strain>
    </source>
</reference>
<evidence type="ECO:0000256" key="1">
    <source>
        <dbReference type="ARBA" id="ARBA00022603"/>
    </source>
</evidence>
<dbReference type="GO" id="GO:0032259">
    <property type="term" value="P:methylation"/>
    <property type="evidence" value="ECO:0007669"/>
    <property type="project" value="UniProtKB-KW"/>
</dbReference>
<evidence type="ECO:0000313" key="3">
    <source>
        <dbReference type="EMBL" id="CAD9407344.1"/>
    </source>
</evidence>
<dbReference type="InterPro" id="IPR029063">
    <property type="entry name" value="SAM-dependent_MTases_sf"/>
</dbReference>
<proteinExistence type="predicted"/>
<name>A0A7S2FPF2_9STRA</name>
<evidence type="ECO:0008006" key="4">
    <source>
        <dbReference type="Google" id="ProtNLM"/>
    </source>
</evidence>
<organism evidence="3">
    <name type="scientific">Florenciella parvula</name>
    <dbReference type="NCBI Taxonomy" id="236787"/>
    <lineage>
        <taxon>Eukaryota</taxon>
        <taxon>Sar</taxon>
        <taxon>Stramenopiles</taxon>
        <taxon>Ochrophyta</taxon>
        <taxon>Dictyochophyceae</taxon>
        <taxon>Florenciellales</taxon>
        <taxon>Florenciella</taxon>
    </lineage>
</organism>
<keyword evidence="2" id="KW-0808">Transferase</keyword>
<dbReference type="Pfam" id="PF04072">
    <property type="entry name" value="LCM"/>
    <property type="match status" value="1"/>
</dbReference>
<dbReference type="InterPro" id="IPR007213">
    <property type="entry name" value="Ppm1/Ppm2/Tcmp"/>
</dbReference>